<dbReference type="GO" id="GO:0046872">
    <property type="term" value="F:metal ion binding"/>
    <property type="evidence" value="ECO:0007669"/>
    <property type="project" value="UniProtKB-KW"/>
</dbReference>
<comment type="similarity">
    <text evidence="1">Belongs to the inositol monophosphatase superfamily.</text>
</comment>
<evidence type="ECO:0000256" key="2">
    <source>
        <dbReference type="PIRSR" id="PIRSR600760-2"/>
    </source>
</evidence>
<sequence length="280" mass="31363">MRPLFWREQVAELEECLYEARKELRRYWAGTLACLPDSIGGDEVWDGSQTQYDLDCQKIIYDCLSNISLQITIFSEEEASALTLGVGGDFYLLVDPLDGTHNAILGFPAYTSSVALYHEGAYVFGWVYDISRDLVYTAALGEGAYLQSPIIVKRLRTRKVDRIEDMRIAFHRPKMDRERVKIEKLIWTASKVRVYSYSSLEMCLIAAGVLDAFIDIDTPGHERSCDIAAAELILREAGGSLFDGSGNPRFSLPPSAASLSDRGTLIALSSEELIRLVVWD</sequence>
<dbReference type="Gene3D" id="3.40.190.80">
    <property type="match status" value="1"/>
</dbReference>
<evidence type="ECO:0000313" key="3">
    <source>
        <dbReference type="EMBL" id="VVQ33722.1"/>
    </source>
</evidence>
<accession>A0A5E7WF01</accession>
<dbReference type="CDD" id="cd01637">
    <property type="entry name" value="IMPase_like"/>
    <property type="match status" value="1"/>
</dbReference>
<name>A0A5E7WF01_PSEFL</name>
<feature type="binding site" evidence="2">
    <location>
        <position position="95"/>
    </location>
    <ligand>
        <name>Mg(2+)</name>
        <dbReference type="ChEBI" id="CHEBI:18420"/>
        <label>1</label>
        <note>catalytic</note>
    </ligand>
</feature>
<keyword evidence="2" id="KW-0479">Metal-binding</keyword>
<dbReference type="EMBL" id="CABVJH010000006">
    <property type="protein sequence ID" value="VVQ33722.1"/>
    <property type="molecule type" value="Genomic_DNA"/>
</dbReference>
<evidence type="ECO:0000313" key="4">
    <source>
        <dbReference type="Proteomes" id="UP000325645"/>
    </source>
</evidence>
<dbReference type="SUPFAM" id="SSF56655">
    <property type="entry name" value="Carbohydrate phosphatase"/>
    <property type="match status" value="1"/>
</dbReference>
<dbReference type="AlphaFoldDB" id="A0A5E7WF01"/>
<feature type="binding site" evidence="2">
    <location>
        <position position="226"/>
    </location>
    <ligand>
        <name>Mg(2+)</name>
        <dbReference type="ChEBI" id="CHEBI:18420"/>
        <label>1</label>
        <note>catalytic</note>
    </ligand>
</feature>
<feature type="binding site" evidence="2">
    <location>
        <position position="98"/>
    </location>
    <ligand>
        <name>Mg(2+)</name>
        <dbReference type="ChEBI" id="CHEBI:18420"/>
        <label>1</label>
        <note>catalytic</note>
    </ligand>
</feature>
<dbReference type="Gene3D" id="3.30.540.10">
    <property type="entry name" value="Fructose-1,6-Bisphosphatase, subunit A, domain 1"/>
    <property type="match status" value="1"/>
</dbReference>
<gene>
    <name evidence="3" type="ORF">PS943_03449</name>
</gene>
<feature type="binding site" evidence="2">
    <location>
        <position position="97"/>
    </location>
    <ligand>
        <name>Mg(2+)</name>
        <dbReference type="ChEBI" id="CHEBI:18420"/>
        <label>1</label>
        <note>catalytic</note>
    </ligand>
</feature>
<dbReference type="Pfam" id="PF00459">
    <property type="entry name" value="Inositol_P"/>
    <property type="match status" value="1"/>
</dbReference>
<dbReference type="GO" id="GO:0007165">
    <property type="term" value="P:signal transduction"/>
    <property type="evidence" value="ECO:0007669"/>
    <property type="project" value="TreeGrafter"/>
</dbReference>
<reference evidence="3 4" key="1">
    <citation type="submission" date="2019-09" db="EMBL/GenBank/DDBJ databases">
        <authorList>
            <person name="Chandra G."/>
            <person name="Truman W A."/>
        </authorList>
    </citation>
    <scope>NUCLEOTIDE SEQUENCE [LARGE SCALE GENOMIC DNA]</scope>
    <source>
        <strain evidence="3">PS943</strain>
    </source>
</reference>
<proteinExistence type="inferred from homology"/>
<protein>
    <recommendedName>
        <fullName evidence="5">Fructose-bisphosphatase</fullName>
    </recommendedName>
</protein>
<organism evidence="3 4">
    <name type="scientific">Pseudomonas fluorescens</name>
    <dbReference type="NCBI Taxonomy" id="294"/>
    <lineage>
        <taxon>Bacteria</taxon>
        <taxon>Pseudomonadati</taxon>
        <taxon>Pseudomonadota</taxon>
        <taxon>Gammaproteobacteria</taxon>
        <taxon>Pseudomonadales</taxon>
        <taxon>Pseudomonadaceae</taxon>
        <taxon>Pseudomonas</taxon>
    </lineage>
</organism>
<dbReference type="PANTHER" id="PTHR20854:SF4">
    <property type="entry name" value="INOSITOL-1-MONOPHOSPHATASE-RELATED"/>
    <property type="match status" value="1"/>
</dbReference>
<dbReference type="GO" id="GO:0006020">
    <property type="term" value="P:inositol metabolic process"/>
    <property type="evidence" value="ECO:0007669"/>
    <property type="project" value="TreeGrafter"/>
</dbReference>
<feature type="binding site" evidence="2">
    <location>
        <position position="76"/>
    </location>
    <ligand>
        <name>Mg(2+)</name>
        <dbReference type="ChEBI" id="CHEBI:18420"/>
        <label>1</label>
        <note>catalytic</note>
    </ligand>
</feature>
<evidence type="ECO:0000256" key="1">
    <source>
        <dbReference type="ARBA" id="ARBA00009759"/>
    </source>
</evidence>
<comment type="cofactor">
    <cofactor evidence="2">
        <name>Mg(2+)</name>
        <dbReference type="ChEBI" id="CHEBI:18420"/>
    </cofactor>
</comment>
<dbReference type="Proteomes" id="UP000325645">
    <property type="component" value="Unassembled WGS sequence"/>
</dbReference>
<dbReference type="GO" id="GO:0008934">
    <property type="term" value="F:inositol monophosphate 1-phosphatase activity"/>
    <property type="evidence" value="ECO:0007669"/>
    <property type="project" value="TreeGrafter"/>
</dbReference>
<dbReference type="InterPro" id="IPR000760">
    <property type="entry name" value="Inositol_monophosphatase-like"/>
</dbReference>
<dbReference type="PANTHER" id="PTHR20854">
    <property type="entry name" value="INOSITOL MONOPHOSPHATASE"/>
    <property type="match status" value="1"/>
</dbReference>
<evidence type="ECO:0008006" key="5">
    <source>
        <dbReference type="Google" id="ProtNLM"/>
    </source>
</evidence>
<dbReference type="PRINTS" id="PR00377">
    <property type="entry name" value="IMPHPHTASES"/>
</dbReference>
<keyword evidence="2" id="KW-0460">Magnesium</keyword>